<evidence type="ECO:0000259" key="4">
    <source>
        <dbReference type="Pfam" id="PF13407"/>
    </source>
</evidence>
<accession>A0ABP7CYX6</accession>
<dbReference type="CDD" id="cd01536">
    <property type="entry name" value="PBP1_ABC_sugar_binding-like"/>
    <property type="match status" value="1"/>
</dbReference>
<evidence type="ECO:0000256" key="1">
    <source>
        <dbReference type="ARBA" id="ARBA00004196"/>
    </source>
</evidence>
<name>A0ABP7CYX6_9MICC</name>
<dbReference type="Pfam" id="PF13407">
    <property type="entry name" value="Peripla_BP_4"/>
    <property type="match status" value="1"/>
</dbReference>
<dbReference type="Gene3D" id="3.40.50.2300">
    <property type="match status" value="2"/>
</dbReference>
<dbReference type="PANTHER" id="PTHR30036">
    <property type="entry name" value="D-XYLOSE-BINDING PERIPLASMIC PROTEIN"/>
    <property type="match status" value="1"/>
</dbReference>
<protein>
    <recommendedName>
        <fullName evidence="4">Periplasmic binding protein domain-containing protein</fullName>
    </recommendedName>
</protein>
<proteinExistence type="inferred from homology"/>
<dbReference type="SUPFAM" id="SSF53822">
    <property type="entry name" value="Periplasmic binding protein-like I"/>
    <property type="match status" value="1"/>
</dbReference>
<dbReference type="InterPro" id="IPR025997">
    <property type="entry name" value="SBP_2_dom"/>
</dbReference>
<organism evidence="5 6">
    <name type="scientific">Arthrobacter ginkgonis</name>
    <dbReference type="NCBI Taxonomy" id="1630594"/>
    <lineage>
        <taxon>Bacteria</taxon>
        <taxon>Bacillati</taxon>
        <taxon>Actinomycetota</taxon>
        <taxon>Actinomycetes</taxon>
        <taxon>Micrococcales</taxon>
        <taxon>Micrococcaceae</taxon>
        <taxon>Arthrobacter</taxon>
    </lineage>
</organism>
<comment type="caution">
    <text evidence="5">The sequence shown here is derived from an EMBL/GenBank/DDBJ whole genome shotgun (WGS) entry which is preliminary data.</text>
</comment>
<evidence type="ECO:0000256" key="3">
    <source>
        <dbReference type="SAM" id="SignalP"/>
    </source>
</evidence>
<dbReference type="EMBL" id="BAABEO010000026">
    <property type="protein sequence ID" value="GAA3698442.1"/>
    <property type="molecule type" value="Genomic_DNA"/>
</dbReference>
<reference evidence="6" key="1">
    <citation type="journal article" date="2019" name="Int. J. Syst. Evol. Microbiol.">
        <title>The Global Catalogue of Microorganisms (GCM) 10K type strain sequencing project: providing services to taxonomists for standard genome sequencing and annotation.</title>
        <authorList>
            <consortium name="The Broad Institute Genomics Platform"/>
            <consortium name="The Broad Institute Genome Sequencing Center for Infectious Disease"/>
            <person name="Wu L."/>
            <person name="Ma J."/>
        </authorList>
    </citation>
    <scope>NUCLEOTIDE SEQUENCE [LARGE SCALE GENOMIC DNA]</scope>
    <source>
        <strain evidence="6">JCM 30742</strain>
    </source>
</reference>
<comment type="similarity">
    <text evidence="2">Belongs to the bacterial solute-binding protein 2 family.</text>
</comment>
<feature type="signal peptide" evidence="3">
    <location>
        <begin position="1"/>
        <end position="26"/>
    </location>
</feature>
<dbReference type="PANTHER" id="PTHR30036:SF7">
    <property type="entry name" value="ABC TRANSPORTER PERIPLASMIC-BINDING PROTEIN YPHF"/>
    <property type="match status" value="1"/>
</dbReference>
<evidence type="ECO:0000313" key="5">
    <source>
        <dbReference type="EMBL" id="GAA3698442.1"/>
    </source>
</evidence>
<dbReference type="Proteomes" id="UP001500752">
    <property type="component" value="Unassembled WGS sequence"/>
</dbReference>
<keyword evidence="6" id="KW-1185">Reference proteome</keyword>
<evidence type="ECO:0000256" key="2">
    <source>
        <dbReference type="ARBA" id="ARBA00007639"/>
    </source>
</evidence>
<feature type="domain" description="Periplasmic binding protein" evidence="4">
    <location>
        <begin position="88"/>
        <end position="341"/>
    </location>
</feature>
<dbReference type="PROSITE" id="PS51257">
    <property type="entry name" value="PROKAR_LIPOPROTEIN"/>
    <property type="match status" value="1"/>
</dbReference>
<dbReference type="InterPro" id="IPR028082">
    <property type="entry name" value="Peripla_BP_I"/>
</dbReference>
<keyword evidence="3" id="KW-0732">Signal</keyword>
<sequence length="393" mass="42694">MAKKPFKPAWYKLAAALAGASLLLTACGGGGSSAAEVDPQVRQAAVQKAETGAMELINAATQDNEWTGPTESPVPKQGLNVTIIPEQMASTGSSRPAQAIETEAKKLGWNPKISDGQGKPEVQLNALNTAVDEKADAVILIFVDTTRVQSALKRAIEANIPVVTLGSLKNTPETVPDVSFDWVRSGEALAQYMVWKSQGDLNLLQMKNTDLYITVNGQYKGSQEYLEQEDNCPGCNIVTKEWSLASFEDPTTGPAAQAVATLQSDPSLNWVSCFDSCLFRVTNSLDRAGLSDKVSGAGFDCNPENIAIIREGGSQKVCFADPREWLAYAAVDNINRMTNGEQPFDFTKSIPIAMFDKETLEKLPADKSKELEELGWQGNYDFRAKFEELWGLK</sequence>
<feature type="chain" id="PRO_5045589352" description="Periplasmic binding protein domain-containing protein" evidence="3">
    <location>
        <begin position="27"/>
        <end position="393"/>
    </location>
</feature>
<dbReference type="RefSeq" id="WP_345153528.1">
    <property type="nucleotide sequence ID" value="NZ_BAABEO010000026.1"/>
</dbReference>
<evidence type="ECO:0000313" key="6">
    <source>
        <dbReference type="Proteomes" id="UP001500752"/>
    </source>
</evidence>
<comment type="subcellular location">
    <subcellularLocation>
        <location evidence="1">Cell envelope</location>
    </subcellularLocation>
</comment>
<gene>
    <name evidence="5" type="ORF">GCM10023081_39190</name>
</gene>
<dbReference type="InterPro" id="IPR050555">
    <property type="entry name" value="Bact_Solute-Bind_Prot2"/>
</dbReference>